<evidence type="ECO:0000313" key="2">
    <source>
        <dbReference type="EMBL" id="AEW20662.1"/>
    </source>
</evidence>
<feature type="transmembrane region" description="Helical" evidence="1">
    <location>
        <begin position="35"/>
        <end position="53"/>
    </location>
</feature>
<evidence type="ECO:0000313" key="3">
    <source>
        <dbReference type="Proteomes" id="UP000005436"/>
    </source>
</evidence>
<dbReference type="HOGENOM" id="CLU_2703580_0_0_10"/>
<protein>
    <submittedName>
        <fullName evidence="2">Uncharacterized protein</fullName>
    </submittedName>
</protein>
<dbReference type="PATRIC" id="fig|203275.8.peg.1731"/>
<gene>
    <name evidence="2" type="ordered locus">BFO_1908</name>
</gene>
<dbReference type="STRING" id="203275.BFO_1908"/>
<sequence length="73" mass="7858">MIENASAVSSAPTESYHSYFIHISIILKTSNKMKVTIFMMTALALILTIGSASCNKKESKGETPAGMHGIPTR</sequence>
<proteinExistence type="predicted"/>
<organism evidence="2 3">
    <name type="scientific">Tannerella forsythia (strain ATCC 43037 / JCM 10827 / CCUG 21028 A / KCTC 5666 / FDC 338)</name>
    <name type="common">Bacteroides forsythus</name>
    <dbReference type="NCBI Taxonomy" id="203275"/>
    <lineage>
        <taxon>Bacteria</taxon>
        <taxon>Pseudomonadati</taxon>
        <taxon>Bacteroidota</taxon>
        <taxon>Bacteroidia</taxon>
        <taxon>Bacteroidales</taxon>
        <taxon>Tannerellaceae</taxon>
        <taxon>Tannerella</taxon>
    </lineage>
</organism>
<keyword evidence="1" id="KW-0472">Membrane</keyword>
<dbReference type="AlphaFoldDB" id="G8UPL8"/>
<dbReference type="Proteomes" id="UP000005436">
    <property type="component" value="Chromosome"/>
</dbReference>
<keyword evidence="3" id="KW-1185">Reference proteome</keyword>
<dbReference type="KEGG" id="tfo:BFO_1908"/>
<dbReference type="EMBL" id="CP003191">
    <property type="protein sequence ID" value="AEW20662.1"/>
    <property type="molecule type" value="Genomic_DNA"/>
</dbReference>
<accession>G8UPL8</accession>
<keyword evidence="1" id="KW-0812">Transmembrane</keyword>
<keyword evidence="1" id="KW-1133">Transmembrane helix</keyword>
<name>G8UPL8_TANFA</name>
<evidence type="ECO:0000256" key="1">
    <source>
        <dbReference type="SAM" id="Phobius"/>
    </source>
</evidence>
<reference evidence="3" key="1">
    <citation type="submission" date="2011-12" db="EMBL/GenBank/DDBJ databases">
        <title>Complete sequence of Tannerella forsythia ATCC 43037.</title>
        <authorList>
            <person name="Dewhirst F."/>
            <person name="Tanner A."/>
            <person name="Izard J."/>
            <person name="Brinkac L."/>
            <person name="Durkin A.S."/>
            <person name="Hostetler J."/>
            <person name="Shetty J."/>
            <person name="Torralba M."/>
            <person name="Gill S."/>
            <person name="Nelson K."/>
        </authorList>
    </citation>
    <scope>NUCLEOTIDE SEQUENCE [LARGE SCALE GENOMIC DNA]</scope>
    <source>
        <strain evidence="3">ATCC 43037 / JCM 10827 / CCUG 33226 / KCTC 5666 / FDC 338</strain>
    </source>
</reference>